<dbReference type="AlphaFoldDB" id="A0A1Q8SUX3"/>
<protein>
    <submittedName>
        <fullName evidence="1">Uncharacterized protein</fullName>
    </submittedName>
</protein>
<sequence>MKRHGSSQAQRAAMLGANPRFQLYLDARKRHRHGLTLEQLPDGTHNAEDAADFIRQACGVESRADIDRDIHAESILRRIVADYSAWERRQARGQ</sequence>
<keyword evidence="2" id="KW-1185">Reference proteome</keyword>
<proteinExistence type="predicted"/>
<gene>
    <name evidence="1" type="ORF">BTW07_04320</name>
</gene>
<evidence type="ECO:0000313" key="2">
    <source>
        <dbReference type="Proteomes" id="UP000186878"/>
    </source>
</evidence>
<name>A0A1Q8SUX3_9GAMM</name>
<organism evidence="1 2">
    <name type="scientific">Salinicola socius</name>
    <dbReference type="NCBI Taxonomy" id="404433"/>
    <lineage>
        <taxon>Bacteria</taxon>
        <taxon>Pseudomonadati</taxon>
        <taxon>Pseudomonadota</taxon>
        <taxon>Gammaproteobacteria</taxon>
        <taxon>Oceanospirillales</taxon>
        <taxon>Halomonadaceae</taxon>
        <taxon>Salinicola</taxon>
    </lineage>
</organism>
<reference evidence="1 2" key="1">
    <citation type="submission" date="2016-12" db="EMBL/GenBank/DDBJ databases">
        <title>Draft genome sequences of strains Salinicola socius SMB35, Salinicola sp. MH3R3-1 and Chromohalobacter sp. SMB17 from the Verkhnekamsk potash mining region of Russia.</title>
        <authorList>
            <person name="Mavrodi D.V."/>
            <person name="Olsson B.E."/>
            <person name="Korsakova E.S."/>
            <person name="Pyankova A."/>
            <person name="Mavrodi O.V."/>
            <person name="Plotnikova E.G."/>
        </authorList>
    </citation>
    <scope>NUCLEOTIDE SEQUENCE [LARGE SCALE GENOMIC DNA]</scope>
    <source>
        <strain evidence="1 2">SMB35</strain>
    </source>
</reference>
<comment type="caution">
    <text evidence="1">The sequence shown here is derived from an EMBL/GenBank/DDBJ whole genome shotgun (WGS) entry which is preliminary data.</text>
</comment>
<dbReference type="Proteomes" id="UP000186878">
    <property type="component" value="Unassembled WGS sequence"/>
</dbReference>
<dbReference type="OrthoDB" id="6169963at2"/>
<dbReference type="EMBL" id="MSDO01000004">
    <property type="protein sequence ID" value="OLO05260.1"/>
    <property type="molecule type" value="Genomic_DNA"/>
</dbReference>
<evidence type="ECO:0000313" key="1">
    <source>
        <dbReference type="EMBL" id="OLO05260.1"/>
    </source>
</evidence>
<accession>A0A1Q8SUX3</accession>
<dbReference type="RefSeq" id="WP_075568944.1">
    <property type="nucleotide sequence ID" value="NZ_MSDO01000004.1"/>
</dbReference>
<dbReference type="STRING" id="404433.BTW07_04320"/>